<dbReference type="EMBL" id="FQNC01000118">
    <property type="protein sequence ID" value="SGZ32529.1"/>
    <property type="molecule type" value="Genomic_DNA"/>
</dbReference>
<dbReference type="AlphaFoldDB" id="A0A2X0MU72"/>
<protein>
    <submittedName>
        <fullName evidence="2">BQ5605_C040g11885 protein</fullName>
    </submittedName>
</protein>
<reference evidence="2 3" key="1">
    <citation type="submission" date="2016-11" db="EMBL/GenBank/DDBJ databases">
        <authorList>
            <person name="Jaros S."/>
            <person name="Januszkiewicz K."/>
            <person name="Wedrychowicz H."/>
        </authorList>
    </citation>
    <scope>NUCLEOTIDE SEQUENCE [LARGE SCALE GENOMIC DNA]</scope>
</reference>
<sequence>MPVSGLNRRLIILEYLADDTKEEGGKDGQKKEEVGVEVPTEADNPCEDDDDAPVTLMGMMIISLIVSGTGTKFNSPDSDPPSDTRLTEIGPLSFAQLSNPPAAFGWSKPGRAFDRLLPRSSSSK</sequence>
<evidence type="ECO:0000256" key="1">
    <source>
        <dbReference type="SAM" id="MobiDB-lite"/>
    </source>
</evidence>
<proteinExistence type="predicted"/>
<feature type="compositionally biased region" description="Basic and acidic residues" evidence="1">
    <location>
        <begin position="18"/>
        <end position="34"/>
    </location>
</feature>
<gene>
    <name evidence="2" type="primary">BQ5605_C040g11885</name>
    <name evidence="2" type="ORF">BQ5605_C040G11885</name>
</gene>
<feature type="region of interest" description="Disordered" evidence="1">
    <location>
        <begin position="18"/>
        <end position="49"/>
    </location>
</feature>
<dbReference type="Proteomes" id="UP000249464">
    <property type="component" value="Unassembled WGS sequence"/>
</dbReference>
<name>A0A2X0MU72_9BASI</name>
<organism evidence="2 3">
    <name type="scientific">Microbotryum silenes-dioicae</name>
    <dbReference type="NCBI Taxonomy" id="796604"/>
    <lineage>
        <taxon>Eukaryota</taxon>
        <taxon>Fungi</taxon>
        <taxon>Dikarya</taxon>
        <taxon>Basidiomycota</taxon>
        <taxon>Pucciniomycotina</taxon>
        <taxon>Microbotryomycetes</taxon>
        <taxon>Microbotryales</taxon>
        <taxon>Microbotryaceae</taxon>
        <taxon>Microbotryum</taxon>
    </lineage>
</organism>
<evidence type="ECO:0000313" key="3">
    <source>
        <dbReference type="Proteomes" id="UP000249464"/>
    </source>
</evidence>
<accession>A0A2X0MU72</accession>
<keyword evidence="3" id="KW-1185">Reference proteome</keyword>
<evidence type="ECO:0000313" key="2">
    <source>
        <dbReference type="EMBL" id="SGZ32529.1"/>
    </source>
</evidence>